<comment type="caution">
    <text evidence="3">The sequence shown here is derived from an EMBL/GenBank/DDBJ whole genome shotgun (WGS) entry which is preliminary data.</text>
</comment>
<dbReference type="GO" id="GO:0016887">
    <property type="term" value="F:ATP hydrolysis activity"/>
    <property type="evidence" value="ECO:0007669"/>
    <property type="project" value="InterPro"/>
</dbReference>
<dbReference type="EMBL" id="QRCT01000051">
    <property type="protein sequence ID" value="RDU21852.1"/>
    <property type="molecule type" value="Genomic_DNA"/>
</dbReference>
<gene>
    <name evidence="3" type="ORF">DWV06_17875</name>
</gene>
<reference evidence="3 4" key="1">
    <citation type="submission" date="2018-07" db="EMBL/GenBank/DDBJ databases">
        <title>Anaerosacharophilus polymeroproducens gen. nov. sp. nov., an anaerobic bacterium isolated from salt field.</title>
        <authorList>
            <person name="Kim W."/>
            <person name="Yang S.-H."/>
            <person name="Oh J."/>
            <person name="Lee J.-H."/>
            <person name="Kwon K.K."/>
        </authorList>
    </citation>
    <scope>NUCLEOTIDE SEQUENCE [LARGE SCALE GENOMIC DNA]</scope>
    <source>
        <strain evidence="3 4">MCWD5</strain>
    </source>
</reference>
<protein>
    <submittedName>
        <fullName evidence="3">Type IV pilus twitching motility protein PilT</fullName>
    </submittedName>
</protein>
<organism evidence="3 4">
    <name type="scientific">Anaerosacchariphilus polymeriproducens</name>
    <dbReference type="NCBI Taxonomy" id="1812858"/>
    <lineage>
        <taxon>Bacteria</taxon>
        <taxon>Bacillati</taxon>
        <taxon>Bacillota</taxon>
        <taxon>Clostridia</taxon>
        <taxon>Lachnospirales</taxon>
        <taxon>Lachnospiraceae</taxon>
        <taxon>Anaerosacchariphilus</taxon>
    </lineage>
</organism>
<dbReference type="Gene3D" id="3.30.450.90">
    <property type="match status" value="1"/>
</dbReference>
<feature type="domain" description="Bacterial type II secretion system protein E" evidence="2">
    <location>
        <begin position="195"/>
        <end position="209"/>
    </location>
</feature>
<sequence length="355" mass="39459">MQTLDEILVSSIEKRASDVHFVPGSAVMFRVDGILVASSDYITTPENIERLIEQMDLQESDKAELEREGEVDCAYSVPEKGRFRVNIYRQRGSYAMALRILAVNIPEPETLGLPSSVIQLSDKQKGLILVTGATGSGKSTTIASLIKMISQKYYKNIITLEDPIEYLHSHSRSIVSQREMGNDSQSYANALRAALRQDPDVILVGEMRDLETISIAITAAETGHLVFSTLHTNTAASTIDRIIDVFPAHQQQQIRIQLANVLEGVISQQLLPHKSGKGRVGAFEVLLKNAAVQNLIREAKAFQIPSVIQTNKQMGMYLMDDSLYQLYLENKISESDAIAFAHDRQALKRKVGIQF</sequence>
<name>A0A371AQP6_9FIRM</name>
<dbReference type="SMART" id="SM00382">
    <property type="entry name" value="AAA"/>
    <property type="match status" value="1"/>
</dbReference>
<proteinExistence type="inferred from homology"/>
<comment type="similarity">
    <text evidence="1">Belongs to the GSP E family.</text>
</comment>
<dbReference type="PANTHER" id="PTHR30486">
    <property type="entry name" value="TWITCHING MOTILITY PROTEIN PILT"/>
    <property type="match status" value="1"/>
</dbReference>
<dbReference type="InterPro" id="IPR027417">
    <property type="entry name" value="P-loop_NTPase"/>
</dbReference>
<dbReference type="NCBIfam" id="TIGR01420">
    <property type="entry name" value="pilT_fam"/>
    <property type="match status" value="1"/>
</dbReference>
<dbReference type="Pfam" id="PF00437">
    <property type="entry name" value="T2SSE"/>
    <property type="match status" value="1"/>
</dbReference>
<dbReference type="InterPro" id="IPR003593">
    <property type="entry name" value="AAA+_ATPase"/>
</dbReference>
<evidence type="ECO:0000259" key="2">
    <source>
        <dbReference type="PROSITE" id="PS00662"/>
    </source>
</evidence>
<dbReference type="CDD" id="cd01131">
    <property type="entry name" value="PilT"/>
    <property type="match status" value="1"/>
</dbReference>
<evidence type="ECO:0000256" key="1">
    <source>
        <dbReference type="ARBA" id="ARBA00006611"/>
    </source>
</evidence>
<evidence type="ECO:0000313" key="3">
    <source>
        <dbReference type="EMBL" id="RDU21852.1"/>
    </source>
</evidence>
<accession>A0A371AQP6</accession>
<dbReference type="Gene3D" id="3.40.50.300">
    <property type="entry name" value="P-loop containing nucleotide triphosphate hydrolases"/>
    <property type="match status" value="1"/>
</dbReference>
<keyword evidence="4" id="KW-1185">Reference proteome</keyword>
<dbReference type="InterPro" id="IPR006321">
    <property type="entry name" value="PilT/PilU"/>
</dbReference>
<evidence type="ECO:0000313" key="4">
    <source>
        <dbReference type="Proteomes" id="UP000255036"/>
    </source>
</evidence>
<dbReference type="PANTHER" id="PTHR30486:SF16">
    <property type="entry name" value="TWITCHING MOTILITY PROTEIN PILT"/>
    <property type="match status" value="1"/>
</dbReference>
<dbReference type="SUPFAM" id="SSF52540">
    <property type="entry name" value="P-loop containing nucleoside triphosphate hydrolases"/>
    <property type="match status" value="1"/>
</dbReference>
<dbReference type="AlphaFoldDB" id="A0A371AQP6"/>
<dbReference type="RefSeq" id="WP_115483584.1">
    <property type="nucleotide sequence ID" value="NZ_QRCT01000051.1"/>
</dbReference>
<dbReference type="PROSITE" id="PS00662">
    <property type="entry name" value="T2SP_E"/>
    <property type="match status" value="1"/>
</dbReference>
<dbReference type="InterPro" id="IPR001482">
    <property type="entry name" value="T2SS/T4SS_dom"/>
</dbReference>
<dbReference type="Proteomes" id="UP000255036">
    <property type="component" value="Unassembled WGS sequence"/>
</dbReference>
<dbReference type="InterPro" id="IPR050921">
    <property type="entry name" value="T4SS_GSP_E_ATPase"/>
</dbReference>
<dbReference type="GO" id="GO:0005524">
    <property type="term" value="F:ATP binding"/>
    <property type="evidence" value="ECO:0007669"/>
    <property type="project" value="InterPro"/>
</dbReference>
<dbReference type="OrthoDB" id="9808272at2"/>